<dbReference type="GO" id="GO:0031119">
    <property type="term" value="P:tRNA pseudouridine synthesis"/>
    <property type="evidence" value="ECO:0007669"/>
    <property type="project" value="UniProtKB-UniRule"/>
</dbReference>
<keyword evidence="11" id="KW-1185">Reference proteome</keyword>
<dbReference type="SUPFAM" id="SSF55120">
    <property type="entry name" value="Pseudouridine synthase"/>
    <property type="match status" value="1"/>
</dbReference>
<dbReference type="EC" id="5.4.99.12" evidence="4"/>
<evidence type="ECO:0000259" key="9">
    <source>
        <dbReference type="Pfam" id="PF01416"/>
    </source>
</evidence>
<dbReference type="EMBL" id="VIFM01000059">
    <property type="protein sequence ID" value="TQF14775.1"/>
    <property type="molecule type" value="Genomic_DNA"/>
</dbReference>
<name>A0A540X0I5_9BACT</name>
<dbReference type="PIRSF" id="PIRSF001430">
    <property type="entry name" value="tRNA_psdUrid_synth"/>
    <property type="match status" value="1"/>
</dbReference>
<evidence type="ECO:0000256" key="4">
    <source>
        <dbReference type="HAMAP-Rule" id="MF_00171"/>
    </source>
</evidence>
<dbReference type="GO" id="GO:0003723">
    <property type="term" value="F:RNA binding"/>
    <property type="evidence" value="ECO:0007669"/>
    <property type="project" value="InterPro"/>
</dbReference>
<evidence type="ECO:0000313" key="11">
    <source>
        <dbReference type="Proteomes" id="UP000315369"/>
    </source>
</evidence>
<gene>
    <name evidence="4 10" type="primary">truA</name>
    <name evidence="10" type="ORF">FJV41_17075</name>
</gene>
<feature type="active site" description="Nucleophile" evidence="4 5">
    <location>
        <position position="52"/>
    </location>
</feature>
<dbReference type="OrthoDB" id="9811823at2"/>
<keyword evidence="3 4" id="KW-0413">Isomerase</keyword>
<evidence type="ECO:0000256" key="6">
    <source>
        <dbReference type="PIRSR" id="PIRSR001430-2"/>
    </source>
</evidence>
<evidence type="ECO:0000256" key="5">
    <source>
        <dbReference type="PIRSR" id="PIRSR001430-1"/>
    </source>
</evidence>
<dbReference type="PANTHER" id="PTHR11142:SF0">
    <property type="entry name" value="TRNA PSEUDOURIDINE SYNTHASE-LIKE 1"/>
    <property type="match status" value="1"/>
</dbReference>
<dbReference type="InterPro" id="IPR020097">
    <property type="entry name" value="PsdUridine_synth_TruA_a/b_dom"/>
</dbReference>
<dbReference type="InterPro" id="IPR020103">
    <property type="entry name" value="PsdUridine_synth_cat_dom_sf"/>
</dbReference>
<feature type="domain" description="Pseudouridine synthase I TruA alpha/beta" evidence="9">
    <location>
        <begin position="9"/>
        <end position="97"/>
    </location>
</feature>
<dbReference type="Proteomes" id="UP000315369">
    <property type="component" value="Unassembled WGS sequence"/>
</dbReference>
<dbReference type="InterPro" id="IPR020094">
    <property type="entry name" value="TruA/RsuA/RluB/E/F_N"/>
</dbReference>
<sequence>MPRLKLTLEYEGTRYVGWQVQPNGRSLQAVMEEALSRLLSEPVSVRSAGRTDSGVHATGQVICFDTERVLPMKAYVMGLNGLLPHDVAVVDAVEAPEGFDPRRWSRGKRYRYRLNNRRTRSPLHRTTHWEVFAPLDVEAMRRASAHLLGRHDFSAFRAADCQAKHAVREVRKITVEGEAGGAISIVVEGTAFLKHMVRNLVGTLVDVGKGKRPEAWVAEVLASRNRKLAGQTAPPQGLVLEQVFYADGPPPRTPGGEADVDEDEG</sequence>
<evidence type="ECO:0000256" key="3">
    <source>
        <dbReference type="ARBA" id="ARBA00023235"/>
    </source>
</evidence>
<feature type="domain" description="Pseudouridine synthase I TruA alpha/beta" evidence="9">
    <location>
        <begin position="143"/>
        <end position="245"/>
    </location>
</feature>
<comment type="caution">
    <text evidence="10">The sequence shown here is derived from an EMBL/GenBank/DDBJ whole genome shotgun (WGS) entry which is preliminary data.</text>
</comment>
<comment type="similarity">
    <text evidence="1 4 7">Belongs to the tRNA pseudouridine synthase TruA family.</text>
</comment>
<dbReference type="AlphaFoldDB" id="A0A540X0I5"/>
<evidence type="ECO:0000256" key="1">
    <source>
        <dbReference type="ARBA" id="ARBA00009375"/>
    </source>
</evidence>
<evidence type="ECO:0000256" key="8">
    <source>
        <dbReference type="SAM" id="MobiDB-lite"/>
    </source>
</evidence>
<dbReference type="RefSeq" id="WP_141643559.1">
    <property type="nucleotide sequence ID" value="NZ_VIFM01000059.1"/>
</dbReference>
<comment type="caution">
    <text evidence="4">Lacks conserved residue(s) required for the propagation of feature annotation.</text>
</comment>
<dbReference type="NCBIfam" id="TIGR00071">
    <property type="entry name" value="hisT_truA"/>
    <property type="match status" value="1"/>
</dbReference>
<dbReference type="PANTHER" id="PTHR11142">
    <property type="entry name" value="PSEUDOURIDYLATE SYNTHASE"/>
    <property type="match status" value="1"/>
</dbReference>
<feature type="binding site" evidence="4 6">
    <location>
        <position position="110"/>
    </location>
    <ligand>
        <name>substrate</name>
    </ligand>
</feature>
<feature type="region of interest" description="Disordered" evidence="8">
    <location>
        <begin position="245"/>
        <end position="265"/>
    </location>
</feature>
<dbReference type="Pfam" id="PF01416">
    <property type="entry name" value="PseudoU_synth_1"/>
    <property type="match status" value="2"/>
</dbReference>
<dbReference type="Gene3D" id="3.30.70.580">
    <property type="entry name" value="Pseudouridine synthase I, catalytic domain, N-terminal subdomain"/>
    <property type="match status" value="1"/>
</dbReference>
<reference evidence="10 11" key="1">
    <citation type="submission" date="2019-06" db="EMBL/GenBank/DDBJ databases">
        <authorList>
            <person name="Livingstone P."/>
            <person name="Whitworth D."/>
        </authorList>
    </citation>
    <scope>NUCLEOTIDE SEQUENCE [LARGE SCALE GENOMIC DNA]</scope>
    <source>
        <strain evidence="10 11">AM401</strain>
    </source>
</reference>
<evidence type="ECO:0000313" key="10">
    <source>
        <dbReference type="EMBL" id="TQF14775.1"/>
    </source>
</evidence>
<comment type="function">
    <text evidence="4">Formation of pseudouridine at positions 38, 39 and 40 in the anticodon stem and loop of transfer RNAs.</text>
</comment>
<keyword evidence="2 4" id="KW-0819">tRNA processing</keyword>
<dbReference type="GO" id="GO:0160147">
    <property type="term" value="F:tRNA pseudouridine(38-40) synthase activity"/>
    <property type="evidence" value="ECO:0007669"/>
    <property type="project" value="UniProtKB-EC"/>
</dbReference>
<dbReference type="FunFam" id="3.30.70.580:FF:000001">
    <property type="entry name" value="tRNA pseudouridine synthase A"/>
    <property type="match status" value="1"/>
</dbReference>
<protein>
    <recommendedName>
        <fullName evidence="4">tRNA pseudouridine synthase A</fullName>
        <ecNumber evidence="4">5.4.99.12</ecNumber>
    </recommendedName>
    <alternativeName>
        <fullName evidence="4">tRNA pseudouridine(38-40) synthase</fullName>
    </alternativeName>
    <alternativeName>
        <fullName evidence="4">tRNA pseudouridylate synthase I</fullName>
    </alternativeName>
    <alternativeName>
        <fullName evidence="4">tRNA-uridine isomerase I</fullName>
    </alternativeName>
</protein>
<comment type="subunit">
    <text evidence="4">Homodimer.</text>
</comment>
<organism evidence="10 11">
    <name type="scientific">Myxococcus llanfairpwllgwyngyllgogerychwyrndrobwllllantysiliogogogochensis</name>
    <dbReference type="NCBI Taxonomy" id="2590453"/>
    <lineage>
        <taxon>Bacteria</taxon>
        <taxon>Pseudomonadati</taxon>
        <taxon>Myxococcota</taxon>
        <taxon>Myxococcia</taxon>
        <taxon>Myxococcales</taxon>
        <taxon>Cystobacterineae</taxon>
        <taxon>Myxococcaceae</taxon>
        <taxon>Myxococcus</taxon>
    </lineage>
</organism>
<dbReference type="CDD" id="cd02570">
    <property type="entry name" value="PseudoU_synth_EcTruA"/>
    <property type="match status" value="1"/>
</dbReference>
<comment type="catalytic activity">
    <reaction evidence="4 7">
        <text>uridine(38/39/40) in tRNA = pseudouridine(38/39/40) in tRNA</text>
        <dbReference type="Rhea" id="RHEA:22376"/>
        <dbReference type="Rhea" id="RHEA-COMP:10085"/>
        <dbReference type="Rhea" id="RHEA-COMP:10087"/>
        <dbReference type="ChEBI" id="CHEBI:65314"/>
        <dbReference type="ChEBI" id="CHEBI:65315"/>
        <dbReference type="EC" id="5.4.99.12"/>
    </reaction>
</comment>
<accession>A0A540X0I5</accession>
<dbReference type="Gene3D" id="3.30.70.660">
    <property type="entry name" value="Pseudouridine synthase I, catalytic domain, C-terminal subdomain"/>
    <property type="match status" value="1"/>
</dbReference>
<proteinExistence type="inferred from homology"/>
<dbReference type="HAMAP" id="MF_00171">
    <property type="entry name" value="TruA"/>
    <property type="match status" value="1"/>
</dbReference>
<evidence type="ECO:0000256" key="7">
    <source>
        <dbReference type="RuleBase" id="RU003792"/>
    </source>
</evidence>
<dbReference type="InterPro" id="IPR001406">
    <property type="entry name" value="PsdUridine_synth_TruA"/>
</dbReference>
<evidence type="ECO:0000256" key="2">
    <source>
        <dbReference type="ARBA" id="ARBA00022694"/>
    </source>
</evidence>
<dbReference type="InterPro" id="IPR020095">
    <property type="entry name" value="PsdUridine_synth_TruA_C"/>
</dbReference>